<evidence type="ECO:0000313" key="1">
    <source>
        <dbReference type="EMBL" id="UPL00358.1"/>
    </source>
</evidence>
<name>A0ACD3ZGY9_FUSSC</name>
<gene>
    <name evidence="1" type="ORF">LCI18_011292</name>
</gene>
<evidence type="ECO:0000313" key="2">
    <source>
        <dbReference type="Proteomes" id="UP000830768"/>
    </source>
</evidence>
<keyword evidence="2" id="KW-1185">Reference proteome</keyword>
<protein>
    <submittedName>
        <fullName evidence="1">Uncharacterized protein</fullName>
    </submittedName>
</protein>
<organism evidence="1 2">
    <name type="scientific">Fusarium solani subsp. cucurbitae</name>
    <name type="common">Neocosmosporum cucurbitae</name>
    <dbReference type="NCBI Taxonomy" id="2747967"/>
    <lineage>
        <taxon>Eukaryota</taxon>
        <taxon>Fungi</taxon>
        <taxon>Dikarya</taxon>
        <taxon>Ascomycota</taxon>
        <taxon>Pezizomycotina</taxon>
        <taxon>Sordariomycetes</taxon>
        <taxon>Hypocreomycetidae</taxon>
        <taxon>Hypocreales</taxon>
        <taxon>Nectriaceae</taxon>
        <taxon>Fusarium</taxon>
        <taxon>Fusarium solani species complex</taxon>
    </lineage>
</organism>
<reference evidence="1" key="1">
    <citation type="submission" date="2021-11" db="EMBL/GenBank/DDBJ databases">
        <title>Fusarium solani-melongenae Genome sequencing and assembly.</title>
        <authorList>
            <person name="Xie S."/>
            <person name="Huang L."/>
            <person name="Zhang X."/>
        </authorList>
    </citation>
    <scope>NUCLEOTIDE SEQUENCE</scope>
    <source>
        <strain evidence="1">CRI 24-3</strain>
    </source>
</reference>
<proteinExistence type="predicted"/>
<dbReference type="EMBL" id="CP090037">
    <property type="protein sequence ID" value="UPL00358.1"/>
    <property type="molecule type" value="Genomic_DNA"/>
</dbReference>
<dbReference type="Proteomes" id="UP000830768">
    <property type="component" value="Chromosome 9"/>
</dbReference>
<sequence length="389" mass="44305">MQRRSIQSLCFRLIGSNYTDRYPSGHGYQQPDPGSSWTGGNAEYDWGSNDNDDVGPDTSAGGWANAAGLNHRLWPEDKSFLYVCFLNGHSSDKDKVKSLVEDHYNTLRMRIRFVFLEDDDPRASDIRVSFISHGVSSSCIGTDAELHPYESTMTLNMHHNDQRSAEDRRKHRQSDVLHEFGHALGMEHEHAHPDCPIKWNYRIVQGRRGWDAQKVTHNYRKLDKASTTIRNAYDPKSIMHYPVERGDAQGGIVIPMNTELSDGDKEFLIWIYPMPEPRSSSLRQSRKSSFSKRSLRKHHVGRRGDEQSHEAMYRQENPSITETTDVDPRVYEHAYYQPYGYITTDVEDNTHDGAATGGSDDQPLAAAGYDYQVYNGEAGPSQWQGPYAQ</sequence>
<accession>A0ACD3ZGY9</accession>